<reference evidence="1" key="1">
    <citation type="journal article" date="2023" name="Science">
        <title>Genome structures resolve the early diversification of teleost fishes.</title>
        <authorList>
            <person name="Parey E."/>
            <person name="Louis A."/>
            <person name="Montfort J."/>
            <person name="Bouchez O."/>
            <person name="Roques C."/>
            <person name="Iampietro C."/>
            <person name="Lluch J."/>
            <person name="Castinel A."/>
            <person name="Donnadieu C."/>
            <person name="Desvignes T."/>
            <person name="Floi Bucao C."/>
            <person name="Jouanno E."/>
            <person name="Wen M."/>
            <person name="Mejri S."/>
            <person name="Dirks R."/>
            <person name="Jansen H."/>
            <person name="Henkel C."/>
            <person name="Chen W.J."/>
            <person name="Zahm M."/>
            <person name="Cabau C."/>
            <person name="Klopp C."/>
            <person name="Thompson A.W."/>
            <person name="Robinson-Rechavi M."/>
            <person name="Braasch I."/>
            <person name="Lecointre G."/>
            <person name="Bobe J."/>
            <person name="Postlethwait J.H."/>
            <person name="Berthelot C."/>
            <person name="Roest Crollius H."/>
            <person name="Guiguen Y."/>
        </authorList>
    </citation>
    <scope>NUCLEOTIDE SEQUENCE</scope>
    <source>
        <strain evidence="1">NC1722</strain>
    </source>
</reference>
<sequence length="134" mass="14889">MCAGLMEGLYIPFLVGRNCHGSHQHTRVKLTHGTFTRPHDALDGDAVPLDQGNDYVSRQGDGEALLILLPNINVLFEQIRMNLVGPLSRSERGHQYLLVVVEYTTWYSEATVNHDHKSHCQGALLHGLPKGNAH</sequence>
<name>A0AAD7WN98_9TELE</name>
<proteinExistence type="predicted"/>
<dbReference type="Proteomes" id="UP001221898">
    <property type="component" value="Unassembled WGS sequence"/>
</dbReference>
<gene>
    <name evidence="1" type="ORF">AAFF_G00362740</name>
</gene>
<evidence type="ECO:0000313" key="2">
    <source>
        <dbReference type="Proteomes" id="UP001221898"/>
    </source>
</evidence>
<evidence type="ECO:0000313" key="1">
    <source>
        <dbReference type="EMBL" id="KAJ8402960.1"/>
    </source>
</evidence>
<comment type="caution">
    <text evidence="1">The sequence shown here is derived from an EMBL/GenBank/DDBJ whole genome shotgun (WGS) entry which is preliminary data.</text>
</comment>
<accession>A0AAD7WN98</accession>
<protein>
    <submittedName>
        <fullName evidence="1">Uncharacterized protein</fullName>
    </submittedName>
</protein>
<dbReference type="AlphaFoldDB" id="A0AAD7WN98"/>
<keyword evidence="2" id="KW-1185">Reference proteome</keyword>
<organism evidence="1 2">
    <name type="scientific">Aldrovandia affinis</name>
    <dbReference type="NCBI Taxonomy" id="143900"/>
    <lineage>
        <taxon>Eukaryota</taxon>
        <taxon>Metazoa</taxon>
        <taxon>Chordata</taxon>
        <taxon>Craniata</taxon>
        <taxon>Vertebrata</taxon>
        <taxon>Euteleostomi</taxon>
        <taxon>Actinopterygii</taxon>
        <taxon>Neopterygii</taxon>
        <taxon>Teleostei</taxon>
        <taxon>Notacanthiformes</taxon>
        <taxon>Halosauridae</taxon>
        <taxon>Aldrovandia</taxon>
    </lineage>
</organism>
<dbReference type="EMBL" id="JAINUG010000061">
    <property type="protein sequence ID" value="KAJ8402960.1"/>
    <property type="molecule type" value="Genomic_DNA"/>
</dbReference>